<evidence type="ECO:0000256" key="2">
    <source>
        <dbReference type="SAM" id="Phobius"/>
    </source>
</evidence>
<keyword evidence="4" id="KW-1185">Reference proteome</keyword>
<dbReference type="GeneID" id="91546163"/>
<dbReference type="EMBL" id="CP109134">
    <property type="protein sequence ID" value="WSD08907.1"/>
    <property type="molecule type" value="Genomic_DNA"/>
</dbReference>
<feature type="region of interest" description="Disordered" evidence="1">
    <location>
        <begin position="63"/>
        <end position="97"/>
    </location>
</feature>
<gene>
    <name evidence="3" type="ORF">OIE73_26330</name>
</gene>
<proteinExistence type="predicted"/>
<evidence type="ECO:0000313" key="4">
    <source>
        <dbReference type="Proteomes" id="UP001335325"/>
    </source>
</evidence>
<reference evidence="3 4" key="1">
    <citation type="submission" date="2022-10" db="EMBL/GenBank/DDBJ databases">
        <title>The complete genomes of actinobacterial strains from the NBC collection.</title>
        <authorList>
            <person name="Joergensen T.S."/>
            <person name="Alvarez Arevalo M."/>
            <person name="Sterndorff E.B."/>
            <person name="Faurdal D."/>
            <person name="Vuksanovic O."/>
            <person name="Mourched A.-S."/>
            <person name="Charusanti P."/>
            <person name="Shaw S."/>
            <person name="Blin K."/>
            <person name="Weber T."/>
        </authorList>
    </citation>
    <scope>NUCLEOTIDE SEQUENCE [LARGE SCALE GENOMIC DNA]</scope>
    <source>
        <strain evidence="3 4">NBC 01753</strain>
    </source>
</reference>
<keyword evidence="2" id="KW-0812">Transmembrane</keyword>
<dbReference type="RefSeq" id="WP_326754731.1">
    <property type="nucleotide sequence ID" value="NZ_CP109134.1"/>
</dbReference>
<feature type="compositionally biased region" description="Basic residues" evidence="1">
    <location>
        <begin position="30"/>
        <end position="40"/>
    </location>
</feature>
<dbReference type="Proteomes" id="UP001335325">
    <property type="component" value="Chromosome"/>
</dbReference>
<feature type="compositionally biased region" description="Pro residues" evidence="1">
    <location>
        <begin position="223"/>
        <end position="240"/>
    </location>
</feature>
<keyword evidence="2" id="KW-1133">Transmembrane helix</keyword>
<feature type="transmembrane region" description="Helical" evidence="2">
    <location>
        <begin position="42"/>
        <end position="63"/>
    </location>
</feature>
<name>A0ABZ1GRU1_9ACTN</name>
<sequence>MSDELATALRELAEANQAPPPLPAAEVRTRARRRSRRRRTTVRLGLATSAAGMLATIGLTVHAEEPGRDPRASAGSATIGTPTSSPRAPEAVTARPADTEEAVLDLGRHTLTFDGRVMRVDSHFFGTFLSPGRELTVRAKHEVMLLRGEKRTENRHEAKVPYVVELRTGDRPPVYAGALAFDTRSLGALDVRTGWLGLSVNDARWFYTHVQRGEHVEITSTATPPPPAPTPVPGDGPDPGPETGTATSRPAG</sequence>
<protein>
    <submittedName>
        <fullName evidence="3">Uncharacterized protein</fullName>
    </submittedName>
</protein>
<feature type="compositionally biased region" description="Low complexity" evidence="1">
    <location>
        <begin position="1"/>
        <end position="10"/>
    </location>
</feature>
<organism evidence="3 4">
    <name type="scientific">Streptomyces hirsutus</name>
    <dbReference type="NCBI Taxonomy" id="35620"/>
    <lineage>
        <taxon>Bacteria</taxon>
        <taxon>Bacillati</taxon>
        <taxon>Actinomycetota</taxon>
        <taxon>Actinomycetes</taxon>
        <taxon>Kitasatosporales</taxon>
        <taxon>Streptomycetaceae</taxon>
        <taxon>Streptomyces</taxon>
    </lineage>
</organism>
<feature type="region of interest" description="Disordered" evidence="1">
    <location>
        <begin position="218"/>
        <end position="252"/>
    </location>
</feature>
<evidence type="ECO:0000313" key="3">
    <source>
        <dbReference type="EMBL" id="WSD08907.1"/>
    </source>
</evidence>
<feature type="compositionally biased region" description="Polar residues" evidence="1">
    <location>
        <begin position="75"/>
        <end position="86"/>
    </location>
</feature>
<evidence type="ECO:0000256" key="1">
    <source>
        <dbReference type="SAM" id="MobiDB-lite"/>
    </source>
</evidence>
<feature type="compositionally biased region" description="Low complexity" evidence="1">
    <location>
        <begin position="241"/>
        <end position="252"/>
    </location>
</feature>
<accession>A0ABZ1GRU1</accession>
<feature type="region of interest" description="Disordered" evidence="1">
    <location>
        <begin position="1"/>
        <end position="40"/>
    </location>
</feature>
<keyword evidence="2" id="KW-0472">Membrane</keyword>